<accession>A0A090AG35</accession>
<protein>
    <submittedName>
        <fullName evidence="1">Uncharacterized protein</fullName>
    </submittedName>
</protein>
<sequence length="60" mass="7338">MSNEPDNNEIITISDDMLVAEKINFEYRMSYFPVISLTEIDWWCVITELDWYYWRGHCIK</sequence>
<gene>
    <name evidence="1" type="ORF">THII_2846</name>
</gene>
<dbReference type="Proteomes" id="UP000031623">
    <property type="component" value="Chromosome"/>
</dbReference>
<organism evidence="1 2">
    <name type="scientific">Thioploca ingrica</name>
    <dbReference type="NCBI Taxonomy" id="40754"/>
    <lineage>
        <taxon>Bacteria</taxon>
        <taxon>Pseudomonadati</taxon>
        <taxon>Pseudomonadota</taxon>
        <taxon>Gammaproteobacteria</taxon>
        <taxon>Thiotrichales</taxon>
        <taxon>Thiotrichaceae</taxon>
        <taxon>Thioploca</taxon>
    </lineage>
</organism>
<proteinExistence type="predicted"/>
<dbReference type="EMBL" id="AP014633">
    <property type="protein sequence ID" value="BAP57143.1"/>
    <property type="molecule type" value="Genomic_DNA"/>
</dbReference>
<dbReference type="KEGG" id="tig:THII_2846"/>
<dbReference type="HOGENOM" id="CLU_2940374_0_0_6"/>
<reference evidence="1 2" key="1">
    <citation type="journal article" date="2014" name="ISME J.">
        <title>Ecophysiology of Thioploca ingrica as revealed by the complete genome sequence supplemented with proteomic evidence.</title>
        <authorList>
            <person name="Kojima H."/>
            <person name="Ogura Y."/>
            <person name="Yamamoto N."/>
            <person name="Togashi T."/>
            <person name="Mori H."/>
            <person name="Watanabe T."/>
            <person name="Nemoto F."/>
            <person name="Kurokawa K."/>
            <person name="Hayashi T."/>
            <person name="Fukui M."/>
        </authorList>
    </citation>
    <scope>NUCLEOTIDE SEQUENCE [LARGE SCALE GENOMIC DNA]</scope>
</reference>
<keyword evidence="2" id="KW-1185">Reference proteome</keyword>
<dbReference type="AlphaFoldDB" id="A0A090AG35"/>
<evidence type="ECO:0000313" key="2">
    <source>
        <dbReference type="Proteomes" id="UP000031623"/>
    </source>
</evidence>
<evidence type="ECO:0000313" key="1">
    <source>
        <dbReference type="EMBL" id="BAP57143.1"/>
    </source>
</evidence>
<dbReference type="STRING" id="40754.THII_2846"/>
<name>A0A090AG35_9GAMM</name>